<evidence type="ECO:0008006" key="8">
    <source>
        <dbReference type="Google" id="ProtNLM"/>
    </source>
</evidence>
<keyword evidence="2 5" id="KW-0812">Transmembrane</keyword>
<evidence type="ECO:0000256" key="5">
    <source>
        <dbReference type="SAM" id="Phobius"/>
    </source>
</evidence>
<keyword evidence="3 5" id="KW-1133">Transmembrane helix</keyword>
<name>A0A0A2A4N5_PROMR</name>
<organism evidence="6 7">
    <name type="scientific">Prochlorococcus marinus str. MIT 9302</name>
    <dbReference type="NCBI Taxonomy" id="74545"/>
    <lineage>
        <taxon>Bacteria</taxon>
        <taxon>Bacillati</taxon>
        <taxon>Cyanobacteriota</taxon>
        <taxon>Cyanophyceae</taxon>
        <taxon>Synechococcales</taxon>
        <taxon>Prochlorococcaceae</taxon>
        <taxon>Prochlorococcus</taxon>
    </lineage>
</organism>
<dbReference type="OrthoDB" id="9814012at2"/>
<dbReference type="RefSeq" id="WP_032527112.1">
    <property type="nucleotide sequence ID" value="NZ_CP138951.1"/>
</dbReference>
<dbReference type="eggNOG" id="COG4095">
    <property type="taxonomic scope" value="Bacteria"/>
</dbReference>
<proteinExistence type="predicted"/>
<feature type="transmembrane region" description="Helical" evidence="5">
    <location>
        <begin position="6"/>
        <end position="23"/>
    </location>
</feature>
<evidence type="ECO:0000256" key="2">
    <source>
        <dbReference type="ARBA" id="ARBA00022692"/>
    </source>
</evidence>
<dbReference type="EMBL" id="JNAM01000011">
    <property type="protein sequence ID" value="KGF96857.1"/>
    <property type="molecule type" value="Genomic_DNA"/>
</dbReference>
<dbReference type="GO" id="GO:0016020">
    <property type="term" value="C:membrane"/>
    <property type="evidence" value="ECO:0007669"/>
    <property type="project" value="UniProtKB-SubCell"/>
</dbReference>
<dbReference type="InterPro" id="IPR047662">
    <property type="entry name" value="SemiSWEET"/>
</dbReference>
<dbReference type="Pfam" id="PF04193">
    <property type="entry name" value="PQ-loop"/>
    <property type="match status" value="1"/>
</dbReference>
<evidence type="ECO:0000256" key="3">
    <source>
        <dbReference type="ARBA" id="ARBA00022989"/>
    </source>
</evidence>
<dbReference type="Gene3D" id="1.20.1280.290">
    <property type="match status" value="1"/>
</dbReference>
<dbReference type="InterPro" id="IPR006603">
    <property type="entry name" value="PQ-loop_rpt"/>
</dbReference>
<accession>A0A0A2A4N5</accession>
<protein>
    <recommendedName>
        <fullName evidence="8">MtN3 and saliva related transmembrane protein</fullName>
    </recommendedName>
</protein>
<dbReference type="STRING" id="74545.EU96_1494"/>
<evidence type="ECO:0000313" key="7">
    <source>
        <dbReference type="Proteomes" id="UP000030445"/>
    </source>
</evidence>
<dbReference type="GO" id="GO:0051119">
    <property type="term" value="F:sugar transmembrane transporter activity"/>
    <property type="evidence" value="ECO:0007669"/>
    <property type="project" value="InterPro"/>
</dbReference>
<evidence type="ECO:0000313" key="6">
    <source>
        <dbReference type="EMBL" id="KGF96857.1"/>
    </source>
</evidence>
<keyword evidence="4 5" id="KW-0472">Membrane</keyword>
<reference evidence="7" key="1">
    <citation type="journal article" date="2014" name="Sci. Data">
        <title>Genomes of diverse isolates of the marine cyanobacterium Prochlorococcus.</title>
        <authorList>
            <person name="Biller S."/>
            <person name="Berube P."/>
            <person name="Thompson J."/>
            <person name="Kelly L."/>
            <person name="Roggensack S."/>
            <person name="Awad L."/>
            <person name="Roache-Johnson K."/>
            <person name="Ding H."/>
            <person name="Giovannoni S.J."/>
            <person name="Moore L.R."/>
            <person name="Chisholm S.W."/>
        </authorList>
    </citation>
    <scope>NUCLEOTIDE SEQUENCE [LARGE SCALE GENOMIC DNA]</scope>
    <source>
        <strain evidence="7">MIT 9302</strain>
    </source>
</reference>
<comment type="subcellular location">
    <subcellularLocation>
        <location evidence="1">Membrane</location>
        <topology evidence="1">Multi-pass membrane protein</topology>
    </subcellularLocation>
</comment>
<feature type="transmembrane region" description="Helical" evidence="5">
    <location>
        <begin position="35"/>
        <end position="54"/>
    </location>
</feature>
<feature type="transmembrane region" description="Helical" evidence="5">
    <location>
        <begin position="60"/>
        <end position="82"/>
    </location>
</feature>
<dbReference type="Proteomes" id="UP000030445">
    <property type="component" value="Unassembled WGS sequence"/>
</dbReference>
<sequence length="89" mass="9920">MNIDIFGYFAAILTTAAFLPQLIKTLKTKKADDVSLSTLIMFIIGVLSWIIYGYKISSTPILIANLITLILNLLILISKLYFSKASSQY</sequence>
<dbReference type="NCBIfam" id="NF037968">
    <property type="entry name" value="SemiSWEET_2"/>
    <property type="match status" value="1"/>
</dbReference>
<evidence type="ECO:0000256" key="1">
    <source>
        <dbReference type="ARBA" id="ARBA00004141"/>
    </source>
</evidence>
<evidence type="ECO:0000256" key="4">
    <source>
        <dbReference type="ARBA" id="ARBA00023136"/>
    </source>
</evidence>
<dbReference type="AlphaFoldDB" id="A0A0A2A4N5"/>
<comment type="caution">
    <text evidence="6">The sequence shown here is derived from an EMBL/GenBank/DDBJ whole genome shotgun (WGS) entry which is preliminary data.</text>
</comment>
<gene>
    <name evidence="6" type="ORF">EU96_1494</name>
</gene>